<feature type="compositionally biased region" description="Low complexity" evidence="12">
    <location>
        <begin position="632"/>
        <end position="663"/>
    </location>
</feature>
<dbReference type="GO" id="GO:0005542">
    <property type="term" value="F:folic acid binding"/>
    <property type="evidence" value="ECO:0007669"/>
    <property type="project" value="EnsemblProtists"/>
</dbReference>
<accession>F0ZLH9</accession>
<comment type="similarity">
    <text evidence="2">In the C-terminal section; belongs to the G-protein coupled receptor 3 family. GABA-B receptor subfamily.</text>
</comment>
<dbReference type="GO" id="GO:0006911">
    <property type="term" value="P:phagocytosis, engulfment"/>
    <property type="evidence" value="ECO:0007669"/>
    <property type="project" value="EnsemblProtists"/>
</dbReference>
<comment type="similarity">
    <text evidence="3">In the N-terminal section; belongs to the BMP lipoprotein family.</text>
</comment>
<evidence type="ECO:0000256" key="9">
    <source>
        <dbReference type="ARBA" id="ARBA00023170"/>
    </source>
</evidence>
<evidence type="ECO:0000256" key="4">
    <source>
        <dbReference type="ARBA" id="ARBA00022692"/>
    </source>
</evidence>
<dbReference type="GO" id="GO:0007186">
    <property type="term" value="P:G protein-coupled receptor signaling pathway"/>
    <property type="evidence" value="ECO:0000318"/>
    <property type="project" value="GO_Central"/>
</dbReference>
<feature type="transmembrane region" description="Helical" evidence="13">
    <location>
        <begin position="588"/>
        <end position="608"/>
    </location>
</feature>
<evidence type="ECO:0000256" key="8">
    <source>
        <dbReference type="ARBA" id="ARBA00023136"/>
    </source>
</evidence>
<feature type="signal peptide" evidence="14">
    <location>
        <begin position="1"/>
        <end position="16"/>
    </location>
</feature>
<dbReference type="OrthoDB" id="17569at2759"/>
<evidence type="ECO:0000256" key="14">
    <source>
        <dbReference type="SAM" id="SignalP"/>
    </source>
</evidence>
<dbReference type="InterPro" id="IPR003760">
    <property type="entry name" value="PnrA-like"/>
</dbReference>
<evidence type="ECO:0000313" key="16">
    <source>
        <dbReference type="EMBL" id="EGC35191.1"/>
    </source>
</evidence>
<feature type="region of interest" description="Disordered" evidence="12">
    <location>
        <begin position="632"/>
        <end position="670"/>
    </location>
</feature>
<feature type="transmembrane region" description="Helical" evidence="13">
    <location>
        <begin position="563"/>
        <end position="582"/>
    </location>
</feature>
<feature type="transmembrane region" description="Helical" evidence="13">
    <location>
        <begin position="468"/>
        <end position="488"/>
    </location>
</feature>
<dbReference type="InParanoid" id="F0ZLH9"/>
<dbReference type="eggNOG" id="ENOG502RFWT">
    <property type="taxonomic scope" value="Eukaryota"/>
</dbReference>
<dbReference type="OMA" id="YEYTQNC"/>
<dbReference type="Proteomes" id="UP000001064">
    <property type="component" value="Unassembled WGS sequence"/>
</dbReference>
<sequence>IFIILLLNIIFSNGQSSDSNLRMALLLEGQVDDLGINYAINLGLAEAEADVEQPAKVLNLISGYDSTYDSIQSLIDDKYNLIITSSSSQRSAALDIAKKNPSVYFFIYGNIAVKNLPNVNVGSYHYNLVSPHYVLGYIAGGTNKNVGMVVPGLPVENYYTANAFFTGMRNRNSSATLSVVSTSSYSDQDTARGAGQILLDKGIQLVSQSQTDMLVPQMFLNESKYAFGTNGFPQSSIYGNRILQSVVHNYQEPFKKVANMVKDGTWVDNYQYYGDFSNGFFTLDYFSFLIEPAEVANIQKLVDDLVNLQQPYLTQNGVLYNINELLNQKTLLDGITDDGYYAVPTVEVYENSGVNKTFLALSIVEMAVCLIIGLVVVIFFYSNLNIIYSTIPFCVTILLGASLVAVAILLWNLRDLNDQICTSKIWMASLGYNILIGFIIIKATLIYLKFLSMEKKGGNQKISPVPYLQIVLWFVPFLIIDVILLIIYSTSGQPGKIDSLGLDGIGRYEYTQNCVNNFTGDIILYIILVFHGLQLLYGCFIAWKTRVIDLEEFVEAHDFATAIYLITFCSFIIVILMVGVTSTRNRNTIISACAIFSTFSCVLIIYGAKFWKIYKPVEDDGLPQIKLKSLKNGGSGSGASLSSKSKKSSLSSVGAKSSGSGVNTGTPGQSAMASINIQNFVNPIEANSR</sequence>
<feature type="transmembrane region" description="Helical" evidence="13">
    <location>
        <begin position="393"/>
        <end position="413"/>
    </location>
</feature>
<dbReference type="GO" id="GO:0019887">
    <property type="term" value="F:protein kinase regulator activity"/>
    <property type="evidence" value="ECO:0007669"/>
    <property type="project" value="EnsemblProtists"/>
</dbReference>
<dbReference type="GO" id="GO:1905301">
    <property type="term" value="P:regulation of macropinocytosis"/>
    <property type="evidence" value="ECO:0007669"/>
    <property type="project" value="EnsemblProtists"/>
</dbReference>
<evidence type="ECO:0000256" key="6">
    <source>
        <dbReference type="ARBA" id="ARBA00022989"/>
    </source>
</evidence>
<dbReference type="GO" id="GO:0050829">
    <property type="term" value="P:defense response to Gram-negative bacterium"/>
    <property type="evidence" value="ECO:0007669"/>
    <property type="project" value="EnsemblProtists"/>
</dbReference>
<feature type="transmembrane region" description="Helical" evidence="13">
    <location>
        <begin position="425"/>
        <end position="448"/>
    </location>
</feature>
<dbReference type="GeneID" id="10501697"/>
<dbReference type="CDD" id="cd15047">
    <property type="entry name" value="7tmC_GABA-B-like"/>
    <property type="match status" value="1"/>
</dbReference>
<protein>
    <recommendedName>
        <fullName evidence="15">G-protein coupled receptors family 3 profile domain-containing protein</fullName>
    </recommendedName>
</protein>
<evidence type="ECO:0000256" key="7">
    <source>
        <dbReference type="ARBA" id="ARBA00023040"/>
    </source>
</evidence>
<evidence type="ECO:0000256" key="11">
    <source>
        <dbReference type="ARBA" id="ARBA00023224"/>
    </source>
</evidence>
<dbReference type="GO" id="GO:0030838">
    <property type="term" value="P:positive regulation of actin filament polymerization"/>
    <property type="evidence" value="ECO:0007669"/>
    <property type="project" value="EnsemblProtists"/>
</dbReference>
<evidence type="ECO:0000256" key="10">
    <source>
        <dbReference type="ARBA" id="ARBA00023180"/>
    </source>
</evidence>
<evidence type="ECO:0000259" key="15">
    <source>
        <dbReference type="PROSITE" id="PS50259"/>
    </source>
</evidence>
<keyword evidence="11" id="KW-0807">Transducer</keyword>
<dbReference type="EMBL" id="GL871068">
    <property type="protein sequence ID" value="EGC35191.1"/>
    <property type="molecule type" value="Genomic_DNA"/>
</dbReference>
<dbReference type="GO" id="GO:0008104">
    <property type="term" value="P:intracellular protein localization"/>
    <property type="evidence" value="ECO:0007669"/>
    <property type="project" value="EnsemblProtists"/>
</dbReference>
<dbReference type="GO" id="GO:0001530">
    <property type="term" value="F:lipopolysaccharide binding"/>
    <property type="evidence" value="ECO:0007669"/>
    <property type="project" value="EnsemblProtists"/>
</dbReference>
<dbReference type="RefSeq" id="XP_003288279.1">
    <property type="nucleotide sequence ID" value="XM_003288231.1"/>
</dbReference>
<organism evidence="16 17">
    <name type="scientific">Dictyostelium purpureum</name>
    <name type="common">Slime mold</name>
    <dbReference type="NCBI Taxonomy" id="5786"/>
    <lineage>
        <taxon>Eukaryota</taxon>
        <taxon>Amoebozoa</taxon>
        <taxon>Evosea</taxon>
        <taxon>Eumycetozoa</taxon>
        <taxon>Dictyostelia</taxon>
        <taxon>Dictyosteliales</taxon>
        <taxon>Dictyosteliaceae</taxon>
        <taxon>Dictyostelium</taxon>
    </lineage>
</organism>
<keyword evidence="7" id="KW-0297">G-protein coupled receptor</keyword>
<dbReference type="KEGG" id="dpp:DICPUDRAFT_16140"/>
<dbReference type="STRING" id="5786.F0ZLH9"/>
<feature type="non-terminal residue" evidence="16">
    <location>
        <position position="1"/>
    </location>
</feature>
<feature type="transmembrane region" description="Helical" evidence="13">
    <location>
        <begin position="358"/>
        <end position="381"/>
    </location>
</feature>
<evidence type="ECO:0000256" key="5">
    <source>
        <dbReference type="ARBA" id="ARBA00022729"/>
    </source>
</evidence>
<dbReference type="Gene3D" id="3.40.50.2300">
    <property type="match status" value="2"/>
</dbReference>
<evidence type="ECO:0000256" key="3">
    <source>
        <dbReference type="ARBA" id="ARBA00010620"/>
    </source>
</evidence>
<keyword evidence="8 13" id="KW-0472">Membrane</keyword>
<dbReference type="PANTHER" id="PTHR46924:SF1">
    <property type="entry name" value="METABOTROPIC GLUTAMATE RECEPTOR-LIKE PROTEIN L"/>
    <property type="match status" value="1"/>
</dbReference>
<keyword evidence="10" id="KW-0325">Glycoprotein</keyword>
<dbReference type="PROSITE" id="PS50259">
    <property type="entry name" value="G_PROTEIN_RECEP_F3_4"/>
    <property type="match status" value="1"/>
</dbReference>
<dbReference type="InterPro" id="IPR017978">
    <property type="entry name" value="GPCR_3_C"/>
</dbReference>
<dbReference type="Pfam" id="PF00003">
    <property type="entry name" value="7tm_3"/>
    <property type="match status" value="1"/>
</dbReference>
<dbReference type="AlphaFoldDB" id="F0ZLH9"/>
<dbReference type="GO" id="GO:0005886">
    <property type="term" value="C:plasma membrane"/>
    <property type="evidence" value="ECO:0000318"/>
    <property type="project" value="GO_Central"/>
</dbReference>
<feature type="non-terminal residue" evidence="16">
    <location>
        <position position="689"/>
    </location>
</feature>
<proteinExistence type="inferred from homology"/>
<evidence type="ECO:0000256" key="2">
    <source>
        <dbReference type="ARBA" id="ARBA00005414"/>
    </source>
</evidence>
<dbReference type="VEuPathDB" id="AmoebaDB:DICPUDRAFT_16140"/>
<dbReference type="InterPro" id="IPR051530">
    <property type="entry name" value="mGluR/GABA-B-like"/>
</dbReference>
<keyword evidence="6 13" id="KW-1133">Transmembrane helix</keyword>
<feature type="chain" id="PRO_5003261803" description="G-protein coupled receptors family 3 profile domain-containing protein" evidence="14">
    <location>
        <begin position="17"/>
        <end position="689"/>
    </location>
</feature>
<dbReference type="GO" id="GO:0046579">
    <property type="term" value="P:positive regulation of Ras protein signal transduction"/>
    <property type="evidence" value="ECO:0007669"/>
    <property type="project" value="EnsemblProtists"/>
</dbReference>
<dbReference type="Pfam" id="PF02608">
    <property type="entry name" value="Bmp"/>
    <property type="match status" value="1"/>
</dbReference>
<evidence type="ECO:0000313" key="17">
    <source>
        <dbReference type="Proteomes" id="UP000001064"/>
    </source>
</evidence>
<name>F0ZLH9_DICPU</name>
<dbReference type="PANTHER" id="PTHR46924">
    <property type="entry name" value="METABOTROPIC GLUTAMATE RECEPTOR-LIKE PROTEIN C-RELATED-RELATED"/>
    <property type="match status" value="1"/>
</dbReference>
<feature type="transmembrane region" description="Helical" evidence="13">
    <location>
        <begin position="522"/>
        <end position="543"/>
    </location>
</feature>
<evidence type="ECO:0000256" key="12">
    <source>
        <dbReference type="SAM" id="MobiDB-lite"/>
    </source>
</evidence>
<dbReference type="GO" id="GO:0106063">
    <property type="term" value="F:G protein-coupled folate receptor activity"/>
    <property type="evidence" value="ECO:0007669"/>
    <property type="project" value="EnsemblProtists"/>
</dbReference>
<reference evidence="17" key="1">
    <citation type="journal article" date="2011" name="Genome Biol.">
        <title>Comparative genomics of the social amoebae Dictyostelium discoideum and Dictyostelium purpureum.</title>
        <authorList>
            <consortium name="US DOE Joint Genome Institute (JGI-PGF)"/>
            <person name="Sucgang R."/>
            <person name="Kuo A."/>
            <person name="Tian X."/>
            <person name="Salerno W."/>
            <person name="Parikh A."/>
            <person name="Feasley C.L."/>
            <person name="Dalin E."/>
            <person name="Tu H."/>
            <person name="Huang E."/>
            <person name="Barry K."/>
            <person name="Lindquist E."/>
            <person name="Shapiro H."/>
            <person name="Bruce D."/>
            <person name="Schmutz J."/>
            <person name="Salamov A."/>
            <person name="Fey P."/>
            <person name="Gaudet P."/>
            <person name="Anjard C."/>
            <person name="Babu M.M."/>
            <person name="Basu S."/>
            <person name="Bushmanova Y."/>
            <person name="van der Wel H."/>
            <person name="Katoh-Kurasawa M."/>
            <person name="Dinh C."/>
            <person name="Coutinho P.M."/>
            <person name="Saito T."/>
            <person name="Elias M."/>
            <person name="Schaap P."/>
            <person name="Kay R.R."/>
            <person name="Henrissat B."/>
            <person name="Eichinger L."/>
            <person name="Rivero F."/>
            <person name="Putnam N.H."/>
            <person name="West C.M."/>
            <person name="Loomis W.F."/>
            <person name="Chisholm R.L."/>
            <person name="Shaulsky G."/>
            <person name="Strassmann J.E."/>
            <person name="Queller D.C."/>
            <person name="Kuspa A."/>
            <person name="Grigoriev I.V."/>
        </authorList>
    </citation>
    <scope>NUCLEOTIDE SEQUENCE [LARGE SCALE GENOMIC DNA]</scope>
    <source>
        <strain evidence="17">QSDP1</strain>
    </source>
</reference>
<keyword evidence="9" id="KW-0675">Receptor</keyword>
<dbReference type="FunCoup" id="F0ZLH9">
    <property type="interactions" value="39"/>
</dbReference>
<feature type="domain" description="G-protein coupled receptors family 3 profile" evidence="15">
    <location>
        <begin position="374"/>
        <end position="629"/>
    </location>
</feature>
<keyword evidence="5 14" id="KW-0732">Signal</keyword>
<evidence type="ECO:0000256" key="1">
    <source>
        <dbReference type="ARBA" id="ARBA00004141"/>
    </source>
</evidence>
<keyword evidence="4 13" id="KW-0812">Transmembrane</keyword>
<keyword evidence="17" id="KW-1185">Reference proteome</keyword>
<evidence type="ECO:0000256" key="13">
    <source>
        <dbReference type="SAM" id="Phobius"/>
    </source>
</evidence>
<dbReference type="GO" id="GO:0004930">
    <property type="term" value="F:G protein-coupled receptor activity"/>
    <property type="evidence" value="ECO:0000318"/>
    <property type="project" value="GO_Central"/>
</dbReference>
<dbReference type="GO" id="GO:0043326">
    <property type="term" value="P:chemotaxis to folate"/>
    <property type="evidence" value="ECO:0007669"/>
    <property type="project" value="EnsemblProtists"/>
</dbReference>
<comment type="subcellular location">
    <subcellularLocation>
        <location evidence="1">Membrane</location>
        <topology evidence="1">Multi-pass membrane protein</topology>
    </subcellularLocation>
</comment>
<dbReference type="GO" id="GO:0016045">
    <property type="term" value="P:detection of bacterium"/>
    <property type="evidence" value="ECO:0007669"/>
    <property type="project" value="EnsemblProtists"/>
</dbReference>
<gene>
    <name evidence="16" type="ORF">DICPUDRAFT_16140</name>
</gene>